<sequence length="127" mass="13703">MRAAASLLLGLGVAAMVMPLATTWQVMVLVIAIGAGFLVTFSHPYRKKVRAAVESTGRKYKTSVTQIMPLFPLWLALMILPAFQIHSWVAALIVLALAGAYAWVSFPSIDGTRYLAEPGTGQVRDDA</sequence>
<feature type="transmembrane region" description="Helical" evidence="1">
    <location>
        <begin position="88"/>
        <end position="106"/>
    </location>
</feature>
<evidence type="ECO:0000313" key="3">
    <source>
        <dbReference type="Proteomes" id="UP000249451"/>
    </source>
</evidence>
<evidence type="ECO:0000256" key="1">
    <source>
        <dbReference type="SAM" id="Phobius"/>
    </source>
</evidence>
<accession>A0A2W5D1S8</accession>
<keyword evidence="1" id="KW-0472">Membrane</keyword>
<reference evidence="2 3" key="1">
    <citation type="submission" date="2017-11" db="EMBL/GenBank/DDBJ databases">
        <title>Infants hospitalized years apart are colonized by the same room-sourced microbial strains.</title>
        <authorList>
            <person name="Brooks B."/>
            <person name="Olm M.R."/>
            <person name="Firek B.A."/>
            <person name="Baker R."/>
            <person name="Thomas B.C."/>
            <person name="Morowitz M.J."/>
            <person name="Banfield J.F."/>
        </authorList>
    </citation>
    <scope>NUCLEOTIDE SEQUENCE [LARGE SCALE GENOMIC DNA]</scope>
    <source>
        <strain evidence="2">S2_012_000_R3_87</strain>
    </source>
</reference>
<comment type="caution">
    <text evidence="2">The sequence shown here is derived from an EMBL/GenBank/DDBJ whole genome shotgun (WGS) entry which is preliminary data.</text>
</comment>
<proteinExistence type="predicted"/>
<dbReference type="Proteomes" id="UP000249451">
    <property type="component" value="Unassembled WGS sequence"/>
</dbReference>
<organism evidence="2 3">
    <name type="scientific">Corynebacterium urealyticum</name>
    <dbReference type="NCBI Taxonomy" id="43771"/>
    <lineage>
        <taxon>Bacteria</taxon>
        <taxon>Bacillati</taxon>
        <taxon>Actinomycetota</taxon>
        <taxon>Actinomycetes</taxon>
        <taxon>Mycobacteriales</taxon>
        <taxon>Corynebacteriaceae</taxon>
        <taxon>Corynebacterium</taxon>
    </lineage>
</organism>
<protein>
    <submittedName>
        <fullName evidence="2">Uncharacterized protein</fullName>
    </submittedName>
</protein>
<gene>
    <name evidence="2" type="ORF">DI609_05155</name>
</gene>
<name>A0A2W5D1S8_9CORY</name>
<dbReference type="EMBL" id="QFNY01000097">
    <property type="protein sequence ID" value="PZP01042.1"/>
    <property type="molecule type" value="Genomic_DNA"/>
</dbReference>
<evidence type="ECO:0000313" key="2">
    <source>
        <dbReference type="EMBL" id="PZP01042.1"/>
    </source>
</evidence>
<feature type="transmembrane region" description="Helical" evidence="1">
    <location>
        <begin position="25"/>
        <end position="43"/>
    </location>
</feature>
<dbReference type="AlphaFoldDB" id="A0A2W5D1S8"/>
<feature type="transmembrane region" description="Helical" evidence="1">
    <location>
        <begin position="64"/>
        <end position="82"/>
    </location>
</feature>
<keyword evidence="1" id="KW-0812">Transmembrane</keyword>
<keyword evidence="1" id="KW-1133">Transmembrane helix</keyword>